<proteinExistence type="predicted"/>
<evidence type="ECO:0000313" key="2">
    <source>
        <dbReference type="RefSeq" id="XP_025406532.1"/>
    </source>
</evidence>
<sequence>LVGYGNDFNRAVVKKIALVTPLNTLVSDHTLKQSAAGDSNIISVMSVPSTSTADNTSSSLSPPPVHGTDISISNTNATAAITTSYPIANKRSIVSRKRYNDNSVRNVKKKKNRMTSCVFNNNGPGFREIDSSFSRTVVWYFRKNVDNINNYRVFLKSIKAELVDRLRESVISHPIKYNLKLESTYVIPHVQL</sequence>
<dbReference type="GeneID" id="112680596"/>
<dbReference type="Proteomes" id="UP000694846">
    <property type="component" value="Unplaced"/>
</dbReference>
<gene>
    <name evidence="2" type="primary">LOC112680596</name>
</gene>
<keyword evidence="1" id="KW-1185">Reference proteome</keyword>
<protein>
    <submittedName>
        <fullName evidence="2">Uncharacterized protein LOC112680596</fullName>
    </submittedName>
</protein>
<organism evidence="1 2">
    <name type="scientific">Sipha flava</name>
    <name type="common">yellow sugarcane aphid</name>
    <dbReference type="NCBI Taxonomy" id="143950"/>
    <lineage>
        <taxon>Eukaryota</taxon>
        <taxon>Metazoa</taxon>
        <taxon>Ecdysozoa</taxon>
        <taxon>Arthropoda</taxon>
        <taxon>Hexapoda</taxon>
        <taxon>Insecta</taxon>
        <taxon>Pterygota</taxon>
        <taxon>Neoptera</taxon>
        <taxon>Paraneoptera</taxon>
        <taxon>Hemiptera</taxon>
        <taxon>Sternorrhyncha</taxon>
        <taxon>Aphidomorpha</taxon>
        <taxon>Aphidoidea</taxon>
        <taxon>Aphididae</taxon>
        <taxon>Sipha</taxon>
    </lineage>
</organism>
<name>A0A8B8F863_9HEMI</name>
<dbReference type="RefSeq" id="XP_025406532.1">
    <property type="nucleotide sequence ID" value="XM_025550747.1"/>
</dbReference>
<feature type="non-terminal residue" evidence="2">
    <location>
        <position position="1"/>
    </location>
</feature>
<dbReference type="OrthoDB" id="6625030at2759"/>
<reference evidence="2" key="1">
    <citation type="submission" date="2025-08" db="UniProtKB">
        <authorList>
            <consortium name="RefSeq"/>
        </authorList>
    </citation>
    <scope>IDENTIFICATION</scope>
    <source>
        <tissue evidence="2">Whole body</tissue>
    </source>
</reference>
<dbReference type="AlphaFoldDB" id="A0A8B8F863"/>
<evidence type="ECO:0000313" key="1">
    <source>
        <dbReference type="Proteomes" id="UP000694846"/>
    </source>
</evidence>
<accession>A0A8B8F863</accession>